<name>A0AAP0PNH6_9MAGN</name>
<dbReference type="EMBL" id="JBBNAG010000003">
    <property type="protein sequence ID" value="KAK9148315.1"/>
    <property type="molecule type" value="Genomic_DNA"/>
</dbReference>
<keyword evidence="2" id="KW-1185">Reference proteome</keyword>
<dbReference type="Proteomes" id="UP001419268">
    <property type="component" value="Unassembled WGS sequence"/>
</dbReference>
<accession>A0AAP0PNH6</accession>
<comment type="caution">
    <text evidence="1">The sequence shown here is derived from an EMBL/GenBank/DDBJ whole genome shotgun (WGS) entry which is preliminary data.</text>
</comment>
<gene>
    <name evidence="1" type="ORF">Scep_007072</name>
</gene>
<reference evidence="1 2" key="1">
    <citation type="submission" date="2024-01" db="EMBL/GenBank/DDBJ databases">
        <title>Genome assemblies of Stephania.</title>
        <authorList>
            <person name="Yang L."/>
        </authorList>
    </citation>
    <scope>NUCLEOTIDE SEQUENCE [LARGE SCALE GENOMIC DNA]</scope>
    <source>
        <strain evidence="1">JXDWG</strain>
        <tissue evidence="1">Leaf</tissue>
    </source>
</reference>
<organism evidence="1 2">
    <name type="scientific">Stephania cephalantha</name>
    <dbReference type="NCBI Taxonomy" id="152367"/>
    <lineage>
        <taxon>Eukaryota</taxon>
        <taxon>Viridiplantae</taxon>
        <taxon>Streptophyta</taxon>
        <taxon>Embryophyta</taxon>
        <taxon>Tracheophyta</taxon>
        <taxon>Spermatophyta</taxon>
        <taxon>Magnoliopsida</taxon>
        <taxon>Ranunculales</taxon>
        <taxon>Menispermaceae</taxon>
        <taxon>Menispermoideae</taxon>
        <taxon>Cissampelideae</taxon>
        <taxon>Stephania</taxon>
    </lineage>
</organism>
<protein>
    <submittedName>
        <fullName evidence="1">Uncharacterized protein</fullName>
    </submittedName>
</protein>
<dbReference type="AlphaFoldDB" id="A0AAP0PNH6"/>
<proteinExistence type="predicted"/>
<evidence type="ECO:0000313" key="2">
    <source>
        <dbReference type="Proteomes" id="UP001419268"/>
    </source>
</evidence>
<evidence type="ECO:0000313" key="1">
    <source>
        <dbReference type="EMBL" id="KAK9148315.1"/>
    </source>
</evidence>
<sequence>MQYHFLFFLNTCTVPNSSELSSKDVPTKSNDKHLCARESASSCSLLIAAYLFHKSVN</sequence>